<accession>A0A1B8QGG5</accession>
<evidence type="ECO:0000259" key="1">
    <source>
        <dbReference type="PROSITE" id="PS50995"/>
    </source>
</evidence>
<dbReference type="Pfam" id="PF01047">
    <property type="entry name" value="MarR"/>
    <property type="match status" value="1"/>
</dbReference>
<dbReference type="RefSeq" id="WP_067336358.1">
    <property type="nucleotide sequence ID" value="NZ_JAPDKM010000001.1"/>
</dbReference>
<dbReference type="PANTHER" id="PTHR33164:SF99">
    <property type="entry name" value="MARR FAMILY REGULATORY PROTEIN"/>
    <property type="match status" value="1"/>
</dbReference>
<dbReference type="PRINTS" id="PR00598">
    <property type="entry name" value="HTHMARR"/>
</dbReference>
<dbReference type="GO" id="GO:0003700">
    <property type="term" value="F:DNA-binding transcription factor activity"/>
    <property type="evidence" value="ECO:0007669"/>
    <property type="project" value="InterPro"/>
</dbReference>
<dbReference type="Proteomes" id="UP000092616">
    <property type="component" value="Unassembled WGS sequence"/>
</dbReference>
<dbReference type="SUPFAM" id="SSF46785">
    <property type="entry name" value="Winged helix' DNA-binding domain"/>
    <property type="match status" value="1"/>
</dbReference>
<dbReference type="InterPro" id="IPR000835">
    <property type="entry name" value="HTH_MarR-typ"/>
</dbReference>
<reference evidence="2 3" key="1">
    <citation type="submission" date="2016-06" db="EMBL/GenBank/DDBJ databases">
        <title>Draft genome of Moraxella atlantae CCUG 59586.</title>
        <authorList>
            <person name="Salva-Serra F."/>
            <person name="Engstrom-Jakobsson H."/>
            <person name="Thorell K."/>
            <person name="Gonzales-Siles L."/>
            <person name="Karlsson R."/>
            <person name="Boulund F."/>
            <person name="Engstrand L."/>
            <person name="Kristiansson E."/>
            <person name="Moore E."/>
        </authorList>
    </citation>
    <scope>NUCLEOTIDE SEQUENCE [LARGE SCALE GENOMIC DNA]</scope>
    <source>
        <strain evidence="2 3">CCUG 59586</strain>
    </source>
</reference>
<dbReference type="GO" id="GO:0006950">
    <property type="term" value="P:response to stress"/>
    <property type="evidence" value="ECO:0007669"/>
    <property type="project" value="TreeGrafter"/>
</dbReference>
<dbReference type="PROSITE" id="PS50995">
    <property type="entry name" value="HTH_MARR_2"/>
    <property type="match status" value="1"/>
</dbReference>
<dbReference type="EMBL" id="LZNA01000028">
    <property type="protein sequence ID" value="OBX81137.1"/>
    <property type="molecule type" value="Genomic_DNA"/>
</dbReference>
<organism evidence="2 3">
    <name type="scientific">Faucicola atlantae</name>
    <dbReference type="NCBI Taxonomy" id="34059"/>
    <lineage>
        <taxon>Bacteria</taxon>
        <taxon>Pseudomonadati</taxon>
        <taxon>Pseudomonadota</taxon>
        <taxon>Gammaproteobacteria</taxon>
        <taxon>Moraxellales</taxon>
        <taxon>Moraxellaceae</taxon>
        <taxon>Faucicola</taxon>
    </lineage>
</organism>
<dbReference type="Gene3D" id="1.10.10.10">
    <property type="entry name" value="Winged helix-like DNA-binding domain superfamily/Winged helix DNA-binding domain"/>
    <property type="match status" value="1"/>
</dbReference>
<dbReference type="InterPro" id="IPR036390">
    <property type="entry name" value="WH_DNA-bd_sf"/>
</dbReference>
<protein>
    <submittedName>
        <fullName evidence="2">MarR family transcriptional regulator</fullName>
    </submittedName>
</protein>
<dbReference type="PANTHER" id="PTHR33164">
    <property type="entry name" value="TRANSCRIPTIONAL REGULATOR, MARR FAMILY"/>
    <property type="match status" value="1"/>
</dbReference>
<dbReference type="AlphaFoldDB" id="A0A1B8QGG5"/>
<keyword evidence="3" id="KW-1185">Reference proteome</keyword>
<name>A0A1B8QGG5_9GAMM</name>
<dbReference type="InterPro" id="IPR036388">
    <property type="entry name" value="WH-like_DNA-bd_sf"/>
</dbReference>
<dbReference type="InterPro" id="IPR039422">
    <property type="entry name" value="MarR/SlyA-like"/>
</dbReference>
<comment type="caution">
    <text evidence="2">The sequence shown here is derived from an EMBL/GenBank/DDBJ whole genome shotgun (WGS) entry which is preliminary data.</text>
</comment>
<dbReference type="SMART" id="SM00347">
    <property type="entry name" value="HTH_MARR"/>
    <property type="match status" value="1"/>
</dbReference>
<evidence type="ECO:0000313" key="3">
    <source>
        <dbReference type="Proteomes" id="UP000092616"/>
    </source>
</evidence>
<proteinExistence type="predicted"/>
<sequence>MSQESQAWLQLVQSISIVEAKLAKFLNQQHNIGLTDYRALEILSSSPNRELRMQELAHRLGLNQSSISRMVERLEKNDLTFRDLCPDDKRGVYTVLTKTGQEKLNDIKPDYDDQLNQLFKEEKVLHLLREFDNSLNKPSKA</sequence>
<gene>
    <name evidence="2" type="ORF">A9306_06795</name>
</gene>
<evidence type="ECO:0000313" key="2">
    <source>
        <dbReference type="EMBL" id="OBX81137.1"/>
    </source>
</evidence>
<feature type="domain" description="HTH marR-type" evidence="1">
    <location>
        <begin position="1"/>
        <end position="136"/>
    </location>
</feature>